<dbReference type="InterPro" id="IPR002575">
    <property type="entry name" value="Aminoglycoside_PTrfase"/>
</dbReference>
<sequence length="331" mass="38247">MDKSEIEKVAVTLVTATFPTGKIGNISALAGDASTRKYYRIELQDGESVVLMEAPNEKSVANFMEMTEIMRWLWVDAPDIYSSEGRFAILEDLGDTLLQDYVKNAPPEKLESEYKRAIDSLVIFQKRVRKMPNKDFACFHLKFDVEKLTFESDFTCEHFIKGYLKRKVSADTSKALKSEWERINKILAEEMETLAHRDLHSRNIMVKDERRVWIDYQDARMGRGQYDLASLLFDPYVEIPHDMVLKLADYYYTETEKAGKAPWDHKTFVDIFELSGLQRAYKALGTYGYQATERGTDVYLPYMKPAIKTVKNIAESRQDLPALHGLLLKLF</sequence>
<name>A0A3B1CZ08_9ZZZZ</name>
<accession>A0A3B1CZ08</accession>
<dbReference type="GO" id="GO:0004672">
    <property type="term" value="F:protein kinase activity"/>
    <property type="evidence" value="ECO:0007669"/>
    <property type="project" value="InterPro"/>
</dbReference>
<dbReference type="Pfam" id="PF01636">
    <property type="entry name" value="APH"/>
    <property type="match status" value="1"/>
</dbReference>
<dbReference type="InterPro" id="IPR000719">
    <property type="entry name" value="Prot_kinase_dom"/>
</dbReference>
<dbReference type="PROSITE" id="PS50011">
    <property type="entry name" value="PROTEIN_KINASE_DOM"/>
    <property type="match status" value="1"/>
</dbReference>
<dbReference type="AlphaFoldDB" id="A0A3B1CZ08"/>
<dbReference type="EMBL" id="UOGC01000166">
    <property type="protein sequence ID" value="VAX24565.1"/>
    <property type="molecule type" value="Genomic_DNA"/>
</dbReference>
<evidence type="ECO:0000313" key="2">
    <source>
        <dbReference type="EMBL" id="VAX24565.1"/>
    </source>
</evidence>
<feature type="domain" description="Protein kinase" evidence="1">
    <location>
        <begin position="1"/>
        <end position="331"/>
    </location>
</feature>
<dbReference type="Gene3D" id="3.90.1200.10">
    <property type="match status" value="1"/>
</dbReference>
<proteinExistence type="predicted"/>
<dbReference type="SUPFAM" id="SSF56112">
    <property type="entry name" value="Protein kinase-like (PK-like)"/>
    <property type="match status" value="1"/>
</dbReference>
<reference evidence="2" key="1">
    <citation type="submission" date="2018-06" db="EMBL/GenBank/DDBJ databases">
        <authorList>
            <person name="Zhirakovskaya E."/>
        </authorList>
    </citation>
    <scope>NUCLEOTIDE SEQUENCE</scope>
</reference>
<organism evidence="2">
    <name type="scientific">hydrothermal vent metagenome</name>
    <dbReference type="NCBI Taxonomy" id="652676"/>
    <lineage>
        <taxon>unclassified sequences</taxon>
        <taxon>metagenomes</taxon>
        <taxon>ecological metagenomes</taxon>
    </lineage>
</organism>
<gene>
    <name evidence="2" type="ORF">MNBD_NITROSPINAE01-618</name>
</gene>
<dbReference type="InterPro" id="IPR011009">
    <property type="entry name" value="Kinase-like_dom_sf"/>
</dbReference>
<dbReference type="Gene3D" id="3.30.200.20">
    <property type="entry name" value="Phosphorylase Kinase, domain 1"/>
    <property type="match status" value="1"/>
</dbReference>
<dbReference type="GO" id="GO:0005524">
    <property type="term" value="F:ATP binding"/>
    <property type="evidence" value="ECO:0007669"/>
    <property type="project" value="InterPro"/>
</dbReference>
<protein>
    <recommendedName>
        <fullName evidence="1">Protein kinase domain-containing protein</fullName>
    </recommendedName>
</protein>
<evidence type="ECO:0000259" key="1">
    <source>
        <dbReference type="PROSITE" id="PS50011"/>
    </source>
</evidence>